<comment type="subcellular location">
    <subcellularLocation>
        <location evidence="1">Cell inner membrane</location>
        <topology evidence="1">Multi-pass membrane protein</topology>
    </subcellularLocation>
</comment>
<dbReference type="EMBL" id="CP022684">
    <property type="protein sequence ID" value="AUM11123.1"/>
    <property type="molecule type" value="Genomic_DNA"/>
</dbReference>
<evidence type="ECO:0000256" key="10">
    <source>
        <dbReference type="ARBA" id="ARBA00022914"/>
    </source>
</evidence>
<comment type="similarity">
    <text evidence="2">Belongs to the MerT family.</text>
</comment>
<comment type="function">
    <text evidence="14">Involved in mercury resistance. Probably transfers a mercuric ion from the periplasmic Hg(2+)-binding protein MerP to the cytoplasmic mercuric reductase MerA.</text>
</comment>
<dbReference type="GO" id="GO:0005886">
    <property type="term" value="C:plasma membrane"/>
    <property type="evidence" value="ECO:0007669"/>
    <property type="project" value="UniProtKB-SubCell"/>
</dbReference>
<keyword evidence="11 15" id="KW-1133">Transmembrane helix</keyword>
<keyword evidence="17" id="KW-1185">Reference proteome</keyword>
<proteinExistence type="inferred from homology"/>
<evidence type="ECO:0000256" key="14">
    <source>
        <dbReference type="ARBA" id="ARBA00045720"/>
    </source>
</evidence>
<evidence type="ECO:0000256" key="15">
    <source>
        <dbReference type="SAM" id="Phobius"/>
    </source>
</evidence>
<evidence type="ECO:0000256" key="1">
    <source>
        <dbReference type="ARBA" id="ARBA00004429"/>
    </source>
</evidence>
<keyword evidence="4" id="KW-0813">Transport</keyword>
<keyword evidence="10" id="KW-0476">Mercury</keyword>
<dbReference type="GO" id="GO:0015097">
    <property type="term" value="F:mercury ion transmembrane transporter activity"/>
    <property type="evidence" value="ECO:0007669"/>
    <property type="project" value="InterPro"/>
</dbReference>
<keyword evidence="6" id="KW-1003">Cell membrane</keyword>
<sequence length="119" mass="12989">MAGKESFTNTRLPIIGGITAAIGASLCCVGPFLLLSLGISGAWIGNLTVLEPYRPVFIMLVMLLFSWAGWQVYQPVEVCEPGTACAVPQTRKRRQMVFWIAVIVALVLVTSAYWIPLFA</sequence>
<evidence type="ECO:0000256" key="3">
    <source>
        <dbReference type="ARBA" id="ARBA00017053"/>
    </source>
</evidence>
<dbReference type="RefSeq" id="WP_101892463.1">
    <property type="nucleotide sequence ID" value="NZ_CP022684.1"/>
</dbReference>
<dbReference type="KEGG" id="kak:Kalk_01155"/>
<gene>
    <name evidence="16" type="ORF">Kalk_01155</name>
</gene>
<dbReference type="InterPro" id="IPR003457">
    <property type="entry name" value="Transprt_MerT"/>
</dbReference>
<feature type="transmembrane region" description="Helical" evidence="15">
    <location>
        <begin position="56"/>
        <end position="76"/>
    </location>
</feature>
<evidence type="ECO:0000256" key="4">
    <source>
        <dbReference type="ARBA" id="ARBA00022448"/>
    </source>
</evidence>
<keyword evidence="5" id="KW-0475">Mercuric resistance</keyword>
<evidence type="ECO:0000256" key="12">
    <source>
        <dbReference type="ARBA" id="ARBA00023136"/>
    </source>
</evidence>
<dbReference type="AlphaFoldDB" id="A0A2K9LFV4"/>
<keyword evidence="9" id="KW-0479">Metal-binding</keyword>
<evidence type="ECO:0000256" key="5">
    <source>
        <dbReference type="ARBA" id="ARBA00022466"/>
    </source>
</evidence>
<organism evidence="16 17">
    <name type="scientific">Ketobacter alkanivorans</name>
    <dbReference type="NCBI Taxonomy" id="1917421"/>
    <lineage>
        <taxon>Bacteria</taxon>
        <taxon>Pseudomonadati</taxon>
        <taxon>Pseudomonadota</taxon>
        <taxon>Gammaproteobacteria</taxon>
        <taxon>Pseudomonadales</taxon>
        <taxon>Ketobacteraceae</taxon>
        <taxon>Ketobacter</taxon>
    </lineage>
</organism>
<evidence type="ECO:0000313" key="16">
    <source>
        <dbReference type="EMBL" id="AUM11123.1"/>
    </source>
</evidence>
<feature type="transmembrane region" description="Helical" evidence="15">
    <location>
        <begin position="12"/>
        <end position="44"/>
    </location>
</feature>
<keyword evidence="12 15" id="KW-0472">Membrane</keyword>
<keyword evidence="8 15" id="KW-0812">Transmembrane</keyword>
<dbReference type="Gene3D" id="1.10.287.910">
    <property type="entry name" value="bacterial mercury transporter, merf"/>
    <property type="match status" value="1"/>
</dbReference>
<dbReference type="Proteomes" id="UP000235116">
    <property type="component" value="Chromosome"/>
</dbReference>
<feature type="transmembrane region" description="Helical" evidence="15">
    <location>
        <begin position="96"/>
        <end position="115"/>
    </location>
</feature>
<dbReference type="OrthoDB" id="9813737at2"/>
<evidence type="ECO:0000256" key="6">
    <source>
        <dbReference type="ARBA" id="ARBA00022475"/>
    </source>
</evidence>
<evidence type="ECO:0000256" key="9">
    <source>
        <dbReference type="ARBA" id="ARBA00022723"/>
    </source>
</evidence>
<name>A0A2K9LFV4_9GAMM</name>
<evidence type="ECO:0000256" key="13">
    <source>
        <dbReference type="ARBA" id="ARBA00030934"/>
    </source>
</evidence>
<evidence type="ECO:0000313" key="17">
    <source>
        <dbReference type="Proteomes" id="UP000235116"/>
    </source>
</evidence>
<protein>
    <recommendedName>
        <fullName evidence="3">Mercuric transport protein MerT</fullName>
    </recommendedName>
    <alternativeName>
        <fullName evidence="13">Mercury ion transport protein</fullName>
    </alternativeName>
</protein>
<evidence type="ECO:0000256" key="8">
    <source>
        <dbReference type="ARBA" id="ARBA00022692"/>
    </source>
</evidence>
<evidence type="ECO:0000256" key="7">
    <source>
        <dbReference type="ARBA" id="ARBA00022519"/>
    </source>
</evidence>
<evidence type="ECO:0000256" key="11">
    <source>
        <dbReference type="ARBA" id="ARBA00022989"/>
    </source>
</evidence>
<accession>A0A2K9LFV4</accession>
<reference evidence="17" key="1">
    <citation type="submission" date="2017-08" db="EMBL/GenBank/DDBJ databases">
        <title>Direct submision.</title>
        <authorList>
            <person name="Kim S.-J."/>
            <person name="Rhee S.-K."/>
        </authorList>
    </citation>
    <scope>NUCLEOTIDE SEQUENCE [LARGE SCALE GENOMIC DNA]</scope>
    <source>
        <strain evidence="17">GI5</strain>
    </source>
</reference>
<dbReference type="GO" id="GO:0046872">
    <property type="term" value="F:metal ion binding"/>
    <property type="evidence" value="ECO:0007669"/>
    <property type="project" value="UniProtKB-KW"/>
</dbReference>
<evidence type="ECO:0000256" key="2">
    <source>
        <dbReference type="ARBA" id="ARBA00008224"/>
    </source>
</evidence>
<dbReference type="Pfam" id="PF02411">
    <property type="entry name" value="MerT"/>
    <property type="match status" value="1"/>
</dbReference>
<keyword evidence="7" id="KW-0997">Cell inner membrane</keyword>